<dbReference type="PANTHER" id="PTHR43767">
    <property type="entry name" value="LONG-CHAIN-FATTY-ACID--COA LIGASE"/>
    <property type="match status" value="1"/>
</dbReference>
<keyword evidence="4" id="KW-1185">Reference proteome</keyword>
<dbReference type="InterPro" id="IPR020845">
    <property type="entry name" value="AMP-binding_CS"/>
</dbReference>
<dbReference type="Pfam" id="PF13193">
    <property type="entry name" value="AMP-binding_C"/>
    <property type="match status" value="1"/>
</dbReference>
<dbReference type="eggNOG" id="COG0318">
    <property type="taxonomic scope" value="Bacteria"/>
</dbReference>
<feature type="domain" description="AMP-binding enzyme C-terminal" evidence="2">
    <location>
        <begin position="432"/>
        <end position="506"/>
    </location>
</feature>
<dbReference type="EMBL" id="AGFM01000056">
    <property type="protein sequence ID" value="EHJ59495.1"/>
    <property type="molecule type" value="Genomic_DNA"/>
</dbReference>
<comment type="caution">
    <text evidence="3">The sequence shown here is derived from an EMBL/GenBank/DDBJ whole genome shotgun (WGS) entry which is preliminary data.</text>
</comment>
<evidence type="ECO:0000259" key="2">
    <source>
        <dbReference type="Pfam" id="PF13193"/>
    </source>
</evidence>
<dbReference type="OrthoDB" id="9803968at2"/>
<dbReference type="KEGG" id="npn:JI59_21405"/>
<dbReference type="PATRIC" id="fig|1088721.3.peg.3477"/>
<dbReference type="InterPro" id="IPR025110">
    <property type="entry name" value="AMP-bd_C"/>
</dbReference>
<dbReference type="InterPro" id="IPR042099">
    <property type="entry name" value="ANL_N_sf"/>
</dbReference>
<gene>
    <name evidence="3" type="ORF">NSU_3523</name>
</gene>
<dbReference type="InterPro" id="IPR000873">
    <property type="entry name" value="AMP-dep_synth/lig_dom"/>
</dbReference>
<dbReference type="PROSITE" id="PS00455">
    <property type="entry name" value="AMP_BINDING"/>
    <property type="match status" value="1"/>
</dbReference>
<evidence type="ECO:0000313" key="3">
    <source>
        <dbReference type="EMBL" id="EHJ59495.1"/>
    </source>
</evidence>
<dbReference type="Pfam" id="PF00501">
    <property type="entry name" value="AMP-binding"/>
    <property type="match status" value="1"/>
</dbReference>
<sequence>MVMSFQSDFLYPDVIPHHARFSGGRTAVIHGNRTLTWSQLELRTRKVANALFDAGLKKGDKVCLYMRNSLAAFELFWGVIRSGGVVVALNTMVSPDALTVLVNNSDGRWLFTDSHGAPMVEDIASDLTGITLESIYSDVPHETFGLIEDFVSAGSEDPVDVRIDPEDTLNIVYSSGSTGIPKGIEQSHLSRHNYTFGTGHYFGFDADSVTILATALYANGTWQTMGPTMFRGGCIVLMDKFDALGFITEVERCRCTHVFLVPTQTVAILAHPEIAQHDMSSLRIIVSAGQPLAPATFEEVQVKLPHVELWEGYGMSEGFGTIVGPPDYAKGKQGSVGKGMFLDDIRIIDPNTGTELPQGEIGEICGYSMGLMKGYYKDPERTRETVWTGPRGRTYLRSGDLGRLDEDGYLYICGRAKDMIKSGGINVFPADIEAVFTAHPAVQEVAALGIFHEKWMETPLLFAILRKDGNATAPELKAWGNERLSKYQRVSEVVIVDDLPRANYGKVDKVGLKQLARQHGFRLPFDS</sequence>
<accession>G6EGQ2</accession>
<dbReference type="GO" id="GO:0016878">
    <property type="term" value="F:acid-thiol ligase activity"/>
    <property type="evidence" value="ECO:0007669"/>
    <property type="project" value="UniProtKB-ARBA"/>
</dbReference>
<dbReference type="InterPro" id="IPR050237">
    <property type="entry name" value="ATP-dep_AMP-bd_enzyme"/>
</dbReference>
<dbReference type="InterPro" id="IPR045851">
    <property type="entry name" value="AMP-bd_C_sf"/>
</dbReference>
<dbReference type="Gene3D" id="3.30.300.30">
    <property type="match status" value="1"/>
</dbReference>
<reference evidence="3 4" key="1">
    <citation type="journal article" date="2012" name="J. Bacteriol.">
        <title>Genome sequence of benzo(a)pyrene-degrading bacterium Novosphingobium pentaromativorans US6-1.</title>
        <authorList>
            <person name="Luo Y.R."/>
            <person name="Kang S.G."/>
            <person name="Kim S.J."/>
            <person name="Kim M.R."/>
            <person name="Li N."/>
            <person name="Lee J.H."/>
            <person name="Kwon K.K."/>
        </authorList>
    </citation>
    <scope>NUCLEOTIDE SEQUENCE [LARGE SCALE GENOMIC DNA]</scope>
    <source>
        <strain evidence="3 4">US6-1</strain>
    </source>
</reference>
<protein>
    <recommendedName>
        <fullName evidence="5">AMP-dependent synthetase and ligase</fullName>
    </recommendedName>
</protein>
<dbReference type="SUPFAM" id="SSF56801">
    <property type="entry name" value="Acetyl-CoA synthetase-like"/>
    <property type="match status" value="1"/>
</dbReference>
<dbReference type="Proteomes" id="UP000004030">
    <property type="component" value="Unassembled WGS sequence"/>
</dbReference>
<feature type="domain" description="AMP-dependent synthetase/ligase" evidence="1">
    <location>
        <begin position="18"/>
        <end position="376"/>
    </location>
</feature>
<proteinExistence type="predicted"/>
<evidence type="ECO:0000259" key="1">
    <source>
        <dbReference type="Pfam" id="PF00501"/>
    </source>
</evidence>
<dbReference type="RefSeq" id="WP_007014431.1">
    <property type="nucleotide sequence ID" value="NZ_AGFM01000056.1"/>
</dbReference>
<name>G6EGQ2_9SPHN</name>
<evidence type="ECO:0008006" key="5">
    <source>
        <dbReference type="Google" id="ProtNLM"/>
    </source>
</evidence>
<dbReference type="AlphaFoldDB" id="G6EGQ2"/>
<dbReference type="Gene3D" id="3.40.50.12780">
    <property type="entry name" value="N-terminal domain of ligase-like"/>
    <property type="match status" value="1"/>
</dbReference>
<dbReference type="PANTHER" id="PTHR43767:SF1">
    <property type="entry name" value="NONRIBOSOMAL PEPTIDE SYNTHASE PES1 (EUROFUNG)-RELATED"/>
    <property type="match status" value="1"/>
</dbReference>
<evidence type="ECO:0000313" key="4">
    <source>
        <dbReference type="Proteomes" id="UP000004030"/>
    </source>
</evidence>
<organism evidence="3 4">
    <name type="scientific">Novosphingobium pentaromativorans US6-1</name>
    <dbReference type="NCBI Taxonomy" id="1088721"/>
    <lineage>
        <taxon>Bacteria</taxon>
        <taxon>Pseudomonadati</taxon>
        <taxon>Pseudomonadota</taxon>
        <taxon>Alphaproteobacteria</taxon>
        <taxon>Sphingomonadales</taxon>
        <taxon>Sphingomonadaceae</taxon>
        <taxon>Novosphingobium</taxon>
    </lineage>
</organism>